<accession>A0AAV4ZWL2</accession>
<dbReference type="Proteomes" id="UP001055247">
    <property type="component" value="Unassembled WGS sequence"/>
</dbReference>
<name>A0AAV4ZWL2_9HYPH</name>
<dbReference type="AlphaFoldDB" id="A0AAV4ZWL2"/>
<dbReference type="EMBL" id="BPQO01000045">
    <property type="protein sequence ID" value="GJD92469.1"/>
    <property type="molecule type" value="Genomic_DNA"/>
</dbReference>
<organism evidence="1 2">
    <name type="scientific">Methylobacterium hispanicum</name>
    <dbReference type="NCBI Taxonomy" id="270350"/>
    <lineage>
        <taxon>Bacteria</taxon>
        <taxon>Pseudomonadati</taxon>
        <taxon>Pseudomonadota</taxon>
        <taxon>Alphaproteobacteria</taxon>
        <taxon>Hyphomicrobiales</taxon>
        <taxon>Methylobacteriaceae</taxon>
        <taxon>Methylobacterium</taxon>
    </lineage>
</organism>
<proteinExistence type="predicted"/>
<keyword evidence="2" id="KW-1185">Reference proteome</keyword>
<protein>
    <submittedName>
        <fullName evidence="1">Uncharacterized protein</fullName>
    </submittedName>
</protein>
<reference evidence="1" key="1">
    <citation type="journal article" date="2016" name="Front. Microbiol.">
        <title>Genome Sequence of the Piezophilic, Mesophilic Sulfate-Reducing Bacterium Desulfovibrio indicus J2T.</title>
        <authorList>
            <person name="Cao J."/>
            <person name="Maignien L."/>
            <person name="Shao Z."/>
            <person name="Alain K."/>
            <person name="Jebbar M."/>
        </authorList>
    </citation>
    <scope>NUCLEOTIDE SEQUENCE</scope>
    <source>
        <strain evidence="1">DSM 16372</strain>
    </source>
</reference>
<comment type="caution">
    <text evidence="1">The sequence shown here is derived from an EMBL/GenBank/DDBJ whole genome shotgun (WGS) entry which is preliminary data.</text>
</comment>
<reference evidence="1" key="2">
    <citation type="submission" date="2021-08" db="EMBL/GenBank/DDBJ databases">
        <authorList>
            <person name="Tani A."/>
            <person name="Ola A."/>
            <person name="Ogura Y."/>
            <person name="Katsura K."/>
            <person name="Hayashi T."/>
        </authorList>
    </citation>
    <scope>NUCLEOTIDE SEQUENCE</scope>
    <source>
        <strain evidence="1">DSM 16372</strain>
    </source>
</reference>
<evidence type="ECO:0000313" key="1">
    <source>
        <dbReference type="EMBL" id="GJD92469.1"/>
    </source>
</evidence>
<gene>
    <name evidence="1" type="ORF">BHAOGJBA_6023</name>
</gene>
<sequence>MIKLSSLATVDEVEAINAYRDGARRQHPAWATINADDLKVDYPRMRKHHLANEAVGRVAREKLGDIWLAPIAKRIFQTNDYEDSAAAMAELRCYGSLLEAGIEVRPIRKERTPTADFEFEVGGDIGIVEVATKLEPVDQTERARLIEQGQTPEGVLRTSFDTSGARVDLVAYAAHPFGAPDPMKPGDTTQTNAISKICGVKAKEKQAVEGRVSILWIDFRDLGLWPGVVSVCDTTPLMSGHNGTLSSGAFWYASYGWKGAPVFEEGDLGRQLVTPLAHHGRFDVDRTSPSRYSAVVICLEDAIVLFENPGASTPISTAVRLELARLPQFDLHHSVADWSPGDVAKSIALSRSLIETMRTNR</sequence>
<dbReference type="RefSeq" id="WP_238232043.1">
    <property type="nucleotide sequence ID" value="NZ_BPQO01000045.1"/>
</dbReference>
<evidence type="ECO:0000313" key="2">
    <source>
        <dbReference type="Proteomes" id="UP001055247"/>
    </source>
</evidence>